<evidence type="ECO:0000313" key="1">
    <source>
        <dbReference type="EMBL" id="VVC92853.1"/>
    </source>
</evidence>
<sequence length="124" mass="14897">MDKRRENKTNKEKYDTIKILIRKKIRQAKEIWYGDLCSEIEKLDKKFDCFNMHKKIKELISPKHQGRRQVTLLNKYGNYASSTDNMLVTWEQYVTELFHDTRSDPVDFVCARDQPLRKVKSIMP</sequence>
<dbReference type="AlphaFoldDB" id="A0A5E4Q3Q0"/>
<proteinExistence type="predicted"/>
<gene>
    <name evidence="1" type="ORF">LSINAPIS_LOCUS5197</name>
</gene>
<organism evidence="1 2">
    <name type="scientific">Leptidea sinapis</name>
    <dbReference type="NCBI Taxonomy" id="189913"/>
    <lineage>
        <taxon>Eukaryota</taxon>
        <taxon>Metazoa</taxon>
        <taxon>Ecdysozoa</taxon>
        <taxon>Arthropoda</taxon>
        <taxon>Hexapoda</taxon>
        <taxon>Insecta</taxon>
        <taxon>Pterygota</taxon>
        <taxon>Neoptera</taxon>
        <taxon>Endopterygota</taxon>
        <taxon>Lepidoptera</taxon>
        <taxon>Glossata</taxon>
        <taxon>Ditrysia</taxon>
        <taxon>Papilionoidea</taxon>
        <taxon>Pieridae</taxon>
        <taxon>Dismorphiinae</taxon>
        <taxon>Leptidea</taxon>
    </lineage>
</organism>
<name>A0A5E4Q3Q0_9NEOP</name>
<keyword evidence="2" id="KW-1185">Reference proteome</keyword>
<dbReference type="Proteomes" id="UP000324832">
    <property type="component" value="Unassembled WGS sequence"/>
</dbReference>
<accession>A0A5E4Q3Q0</accession>
<dbReference type="EMBL" id="FZQP02001448">
    <property type="protein sequence ID" value="VVC92853.1"/>
    <property type="molecule type" value="Genomic_DNA"/>
</dbReference>
<evidence type="ECO:0000313" key="2">
    <source>
        <dbReference type="Proteomes" id="UP000324832"/>
    </source>
</evidence>
<reference evidence="1 2" key="1">
    <citation type="submission" date="2017-07" db="EMBL/GenBank/DDBJ databases">
        <authorList>
            <person name="Talla V."/>
            <person name="Backstrom N."/>
        </authorList>
    </citation>
    <scope>NUCLEOTIDE SEQUENCE [LARGE SCALE GENOMIC DNA]</scope>
</reference>
<protein>
    <submittedName>
        <fullName evidence="1">Uncharacterized protein</fullName>
    </submittedName>
</protein>